<keyword evidence="5" id="KW-0472">Membrane</keyword>
<comment type="caution">
    <text evidence="6">The sequence shown here is derived from an EMBL/GenBank/DDBJ whole genome shotgun (WGS) entry which is preliminary data.</text>
</comment>
<dbReference type="PANTHER" id="PTHR35903:SF1">
    <property type="entry name" value="FLAGELLIN B1"/>
    <property type="match status" value="1"/>
</dbReference>
<keyword evidence="5" id="KW-0812">Transmembrane</keyword>
<keyword evidence="6" id="KW-0966">Cell projection</keyword>
<proteinExistence type="inferred from homology"/>
<keyword evidence="5" id="KW-1133">Transmembrane helix</keyword>
<organism evidence="6 7">
    <name type="scientific">Natronolimnobius baerhuensis</name>
    <dbReference type="NCBI Taxonomy" id="253108"/>
    <lineage>
        <taxon>Archaea</taxon>
        <taxon>Methanobacteriati</taxon>
        <taxon>Methanobacteriota</taxon>
        <taxon>Stenosarchaea group</taxon>
        <taxon>Halobacteria</taxon>
        <taxon>Halobacteriales</taxon>
        <taxon>Natrialbaceae</taxon>
        <taxon>Natronolimnobius</taxon>
    </lineage>
</organism>
<keyword evidence="7" id="KW-1185">Reference proteome</keyword>
<gene>
    <name evidence="6" type="ORF">B2G88_11640</name>
</gene>
<evidence type="ECO:0000256" key="3">
    <source>
        <dbReference type="ARBA" id="ARBA00022440"/>
    </source>
</evidence>
<comment type="subcellular location">
    <subcellularLocation>
        <location evidence="1 4">Archaeal flagellum</location>
    </subcellularLocation>
</comment>
<dbReference type="GO" id="GO:0097589">
    <property type="term" value="C:archaeal-type flagellum"/>
    <property type="evidence" value="ECO:0007669"/>
    <property type="project" value="UniProtKB-SubCell"/>
</dbReference>
<accession>A0A202E9S8</accession>
<dbReference type="RefSeq" id="WP_087714835.1">
    <property type="nucleotide sequence ID" value="NZ_MWPH01000002.1"/>
</dbReference>
<name>A0A202E9S8_9EURY</name>
<feature type="transmembrane region" description="Helical" evidence="5">
    <location>
        <begin position="12"/>
        <end position="37"/>
    </location>
</feature>
<evidence type="ECO:0000256" key="5">
    <source>
        <dbReference type="SAM" id="Phobius"/>
    </source>
</evidence>
<dbReference type="OrthoDB" id="102632at2157"/>
<dbReference type="EMBL" id="MWPH01000002">
    <property type="protein sequence ID" value="OVE85001.1"/>
    <property type="molecule type" value="Genomic_DNA"/>
</dbReference>
<evidence type="ECO:0000256" key="1">
    <source>
        <dbReference type="ARBA" id="ARBA00004618"/>
    </source>
</evidence>
<comment type="similarity">
    <text evidence="2 4">Belongs to the archaeal flagellin family.</text>
</comment>
<comment type="function">
    <text evidence="4">Flagellin is the subunit protein which polymerizes to form the filaments of archaeal flagella.</text>
</comment>
<evidence type="ECO:0000313" key="7">
    <source>
        <dbReference type="Proteomes" id="UP000196084"/>
    </source>
</evidence>
<dbReference type="Proteomes" id="UP000196084">
    <property type="component" value="Unassembled WGS sequence"/>
</dbReference>
<keyword evidence="3 4" id="KW-0974">Archaeal flagellum</keyword>
<dbReference type="GO" id="GO:0005198">
    <property type="term" value="F:structural molecule activity"/>
    <property type="evidence" value="ECO:0007669"/>
    <property type="project" value="InterPro"/>
</dbReference>
<reference evidence="6 7" key="1">
    <citation type="submission" date="2017-02" db="EMBL/GenBank/DDBJ databases">
        <title>Natronthermophilus aegyptiacus gen. nov.,sp. nov., an aerobic, extremely halophilic alkalithermophilic archaeon isolated from the athalassohaline Wadi An Natrun, Egypt.</title>
        <authorList>
            <person name="Zhao B."/>
        </authorList>
    </citation>
    <scope>NUCLEOTIDE SEQUENCE [LARGE SCALE GENOMIC DNA]</scope>
    <source>
        <strain evidence="6 7">CGMCC 1.3597</strain>
    </source>
</reference>
<dbReference type="Pfam" id="PF01917">
    <property type="entry name" value="Flagellin_arch-type"/>
    <property type="match status" value="1"/>
</dbReference>
<dbReference type="InterPro" id="IPR002774">
    <property type="entry name" value="Flagellin_arc-type"/>
</dbReference>
<keyword evidence="6" id="KW-0282">Flagellum</keyword>
<dbReference type="GO" id="GO:0097588">
    <property type="term" value="P:archaeal or bacterial-type flagellum-dependent cell motility"/>
    <property type="evidence" value="ECO:0007669"/>
    <property type="project" value="InterPro"/>
</dbReference>
<dbReference type="InterPro" id="IPR013373">
    <property type="entry name" value="Flagellin/pilin_N_arc"/>
</dbReference>
<evidence type="ECO:0000256" key="2">
    <source>
        <dbReference type="ARBA" id="ARBA00010256"/>
    </source>
</evidence>
<protein>
    <recommendedName>
        <fullName evidence="4">Flagellin</fullName>
    </recommendedName>
</protein>
<dbReference type="NCBIfam" id="TIGR02537">
    <property type="entry name" value="arch_flag_Nterm"/>
    <property type="match status" value="1"/>
</dbReference>
<evidence type="ECO:0000313" key="6">
    <source>
        <dbReference type="EMBL" id="OVE85001.1"/>
    </source>
</evidence>
<dbReference type="PANTHER" id="PTHR35903">
    <property type="entry name" value="FLAGELLIN B1"/>
    <property type="match status" value="1"/>
</dbReference>
<sequence>MFERVTDDDERGQVGIGTLIVFIAMVLVAAIAAGVLLNTAGLLQSQAEATGQESTAQVSNVVQIDSSTGDVGQMGQVNEDIDVTFTDGGTDSDLEVLVSIQDTLYEEDIEIGNGDHTFNDLDVANGSTVVVEVLDSGTDSDIGEVERVDVVTDTADGNININVNTNSFSLDADTGDGEELADHDLSGEHVVDQASVMVSLGPGSDPVDLSAATFEYVGDRTQRGTVDELNFLSIKELENGETYETDDEFDAILQSDTQLEIELELGNEEFSTIKSGEDAQFMITTADGAQTVELLMAPSTLTEESAVTL</sequence>
<evidence type="ECO:0000256" key="4">
    <source>
        <dbReference type="RuleBase" id="RU361282"/>
    </source>
</evidence>
<dbReference type="AlphaFoldDB" id="A0A202E9S8"/>
<keyword evidence="6" id="KW-0969">Cilium</keyword>